<dbReference type="PANTHER" id="PTHR43135">
    <property type="entry name" value="ALPHA-D-RIBOSE 1-METHYLPHOSPHONATE 5-TRIPHOSPHATE DIPHOSPHATASE"/>
    <property type="match status" value="1"/>
</dbReference>
<protein>
    <submittedName>
        <fullName evidence="2">Amidohydrolase</fullName>
    </submittedName>
</protein>
<dbReference type="SUPFAM" id="SSF51338">
    <property type="entry name" value="Composite domain of metallo-dependent hydrolases"/>
    <property type="match status" value="1"/>
</dbReference>
<dbReference type="Gene3D" id="2.30.40.10">
    <property type="entry name" value="Urease, subunit C, domain 1"/>
    <property type="match status" value="1"/>
</dbReference>
<dbReference type="Gene3D" id="3.20.20.140">
    <property type="entry name" value="Metal-dependent hydrolases"/>
    <property type="match status" value="1"/>
</dbReference>
<dbReference type="PANTHER" id="PTHR43135:SF3">
    <property type="entry name" value="ALPHA-D-RIBOSE 1-METHYLPHOSPHONATE 5-TRIPHOSPHATE DIPHOSPHATASE"/>
    <property type="match status" value="1"/>
</dbReference>
<evidence type="ECO:0000259" key="1">
    <source>
        <dbReference type="Pfam" id="PF01979"/>
    </source>
</evidence>
<gene>
    <name evidence="2" type="ORF">ESB00_05510</name>
</gene>
<dbReference type="InterPro" id="IPR032466">
    <property type="entry name" value="Metal_Hydrolase"/>
</dbReference>
<dbReference type="InterPro" id="IPR051781">
    <property type="entry name" value="Metallo-dep_Hydrolase"/>
</dbReference>
<dbReference type="AlphaFoldDB" id="A0A4Q1C8S1"/>
<keyword evidence="2" id="KW-0378">Hydrolase</keyword>
<feature type="domain" description="Amidohydrolase-related" evidence="1">
    <location>
        <begin position="77"/>
        <end position="398"/>
    </location>
</feature>
<dbReference type="InterPro" id="IPR006680">
    <property type="entry name" value="Amidohydro-rel"/>
</dbReference>
<evidence type="ECO:0000313" key="2">
    <source>
        <dbReference type="EMBL" id="RXK55355.1"/>
    </source>
</evidence>
<proteinExistence type="predicted"/>
<comment type="caution">
    <text evidence="2">The sequence shown here is derived from an EMBL/GenBank/DDBJ whole genome shotgun (WGS) entry which is preliminary data.</text>
</comment>
<dbReference type="GO" id="GO:0016810">
    <property type="term" value="F:hydrolase activity, acting on carbon-nitrogen (but not peptide) bonds"/>
    <property type="evidence" value="ECO:0007669"/>
    <property type="project" value="InterPro"/>
</dbReference>
<reference evidence="2 3" key="1">
    <citation type="submission" date="2019-01" db="EMBL/GenBank/DDBJ databases">
        <title>Lacunisphaera sp. strain TWA-58.</title>
        <authorList>
            <person name="Chen W.-M."/>
        </authorList>
    </citation>
    <scope>NUCLEOTIDE SEQUENCE [LARGE SCALE GENOMIC DNA]</scope>
    <source>
        <strain evidence="2 3">TWA-58</strain>
    </source>
</reference>
<organism evidence="2 3">
    <name type="scientific">Oleiharenicola lentus</name>
    <dbReference type="NCBI Taxonomy" id="2508720"/>
    <lineage>
        <taxon>Bacteria</taxon>
        <taxon>Pseudomonadati</taxon>
        <taxon>Verrucomicrobiota</taxon>
        <taxon>Opitutia</taxon>
        <taxon>Opitutales</taxon>
        <taxon>Opitutaceae</taxon>
        <taxon>Oleiharenicola</taxon>
    </lineage>
</organism>
<dbReference type="Proteomes" id="UP000290218">
    <property type="component" value="Unassembled WGS sequence"/>
</dbReference>
<sequence>MTIRFFGSLVTGVVLSLVLTAQEKPQVFRGAQIFPIAGEPLADGVLVVSAGKIVAVGATGQVSIPADAVIHDMSGKVLMPGLVDSHSHIGGASGGDASSPLQPETRVLDSIDARDASIQKAQAGGVTTVNVMPGSGHLISGQTLYLKLREAGTVNGLLIELPDGSVAGGLKMANGTNSIKASPFPGTRGKSAALVRAQYIKAQEYRTKVRNANGDPEKAPPRDLALEKLVEVLDGRRIVHHHSHRADDIVTVLRIAREFGYTPVLHHVSDGWAVAEEIAAARAPCSVIIVDSPGGKLETKDLDWRTPAILEKAGVLVGLHTDDGILDSRRFLRSAGLAVRAGMTRQGALAAVTLANATMLGLDKRVGSLEPGKDADFIVLSGDPLSVYTHVEQTWVEGRMVFDRSDPADHLQAVGGPGAGESRRAHLCCYTSAWDLIQAAQGGAQ</sequence>
<dbReference type="SUPFAM" id="SSF51556">
    <property type="entry name" value="Metallo-dependent hydrolases"/>
    <property type="match status" value="1"/>
</dbReference>
<keyword evidence="3" id="KW-1185">Reference proteome</keyword>
<dbReference type="InterPro" id="IPR011059">
    <property type="entry name" value="Metal-dep_hydrolase_composite"/>
</dbReference>
<dbReference type="Pfam" id="PF01979">
    <property type="entry name" value="Amidohydro_1"/>
    <property type="match status" value="1"/>
</dbReference>
<dbReference type="RefSeq" id="WP_129046720.1">
    <property type="nucleotide sequence ID" value="NZ_SDHX01000001.1"/>
</dbReference>
<accession>A0A4Q1C8S1</accession>
<dbReference type="OrthoDB" id="9776455at2"/>
<dbReference type="EMBL" id="SDHX01000001">
    <property type="protein sequence ID" value="RXK55355.1"/>
    <property type="molecule type" value="Genomic_DNA"/>
</dbReference>
<evidence type="ECO:0000313" key="3">
    <source>
        <dbReference type="Proteomes" id="UP000290218"/>
    </source>
</evidence>
<name>A0A4Q1C8S1_9BACT</name>